<dbReference type="Proteomes" id="UP000283993">
    <property type="component" value="Unassembled WGS sequence"/>
</dbReference>
<name>A0A423PQ24_9GAMM</name>
<dbReference type="Gene3D" id="1.50.10.20">
    <property type="match status" value="1"/>
</dbReference>
<keyword evidence="2" id="KW-1185">Reference proteome</keyword>
<dbReference type="AlphaFoldDB" id="A0A423PQ24"/>
<reference evidence="1 2" key="1">
    <citation type="submission" date="2013-10" db="EMBL/GenBank/DDBJ databases">
        <title>Salinisphaera orenii MK-B5 Genome Sequencing.</title>
        <authorList>
            <person name="Lai Q."/>
            <person name="Li C."/>
            <person name="Shao Z."/>
        </authorList>
    </citation>
    <scope>NUCLEOTIDE SEQUENCE [LARGE SCALE GENOMIC DNA]</scope>
    <source>
        <strain evidence="1 2">MK-B5</strain>
    </source>
</reference>
<evidence type="ECO:0000313" key="2">
    <source>
        <dbReference type="Proteomes" id="UP000283993"/>
    </source>
</evidence>
<comment type="caution">
    <text evidence="1">The sequence shown here is derived from an EMBL/GenBank/DDBJ whole genome shotgun (WGS) entry which is preliminary data.</text>
</comment>
<sequence>MGLVSGLIRRMGGGRPVLASLRPGLDAAAEWLARAQDATPDDGVAAYYDVKKKQWAASYPETTGYIIPTLYDYAHLTGRAEFADRATRMAVWESEIQLADGGVRAGNMDAPKVVPTIFNTGQVLFGWAAAYEQTGEARFAESLRAASDWLVAAQDDDGAWRRFGSPFSHAGVNVYNTRVAYGLALAGRTLGEPRYIEAACANVDWALTQQQPNGWFAHNDLEHNDRPLTHTIAYATRGVLEVGAVAGVEAYVDRARTAAAAVAAGQRRDGALPGRLDADWRSAARWSCLTGNVQMAVVWLRLVELGASADEPDWLEHARGCIAFDQSRQSLAHACGARRGAIAGSAPMRGEYMRHRYPNWAAKFYMDAVMRYMAATGVD</sequence>
<dbReference type="GO" id="GO:0005975">
    <property type="term" value="P:carbohydrate metabolic process"/>
    <property type="evidence" value="ECO:0007669"/>
    <property type="project" value="InterPro"/>
</dbReference>
<protein>
    <recommendedName>
        <fullName evidence="3">Squalene cyclase C-terminal domain-containing protein</fullName>
    </recommendedName>
</protein>
<dbReference type="SUPFAM" id="SSF48208">
    <property type="entry name" value="Six-hairpin glycosidases"/>
    <property type="match status" value="1"/>
</dbReference>
<gene>
    <name evidence="1" type="ORF">SAOR_07480</name>
</gene>
<dbReference type="EMBL" id="AYKH01000012">
    <property type="protein sequence ID" value="ROO27677.1"/>
    <property type="molecule type" value="Genomic_DNA"/>
</dbReference>
<proteinExistence type="predicted"/>
<accession>A0A423PQ24</accession>
<dbReference type="RefSeq" id="WP_123630876.1">
    <property type="nucleotide sequence ID" value="NZ_AYKH01000012.1"/>
</dbReference>
<evidence type="ECO:0000313" key="1">
    <source>
        <dbReference type="EMBL" id="ROO27677.1"/>
    </source>
</evidence>
<organism evidence="1 2">
    <name type="scientific">Salinisphaera orenii MK-B5</name>
    <dbReference type="NCBI Taxonomy" id="856730"/>
    <lineage>
        <taxon>Bacteria</taxon>
        <taxon>Pseudomonadati</taxon>
        <taxon>Pseudomonadota</taxon>
        <taxon>Gammaproteobacteria</taxon>
        <taxon>Salinisphaerales</taxon>
        <taxon>Salinisphaeraceae</taxon>
        <taxon>Salinisphaera</taxon>
    </lineage>
</organism>
<evidence type="ECO:0008006" key="3">
    <source>
        <dbReference type="Google" id="ProtNLM"/>
    </source>
</evidence>
<dbReference type="InterPro" id="IPR008928">
    <property type="entry name" value="6-hairpin_glycosidase_sf"/>
</dbReference>